<proteinExistence type="predicted"/>
<organism evidence="1 2">
    <name type="scientific">Thermoproteota archaeon</name>
    <dbReference type="NCBI Taxonomy" id="2056631"/>
    <lineage>
        <taxon>Archaea</taxon>
        <taxon>Thermoproteota</taxon>
    </lineage>
</organism>
<protein>
    <submittedName>
        <fullName evidence="1">Type I-A CRISPR-associated protein Cas4/Csa1</fullName>
    </submittedName>
</protein>
<dbReference type="Pfam" id="PF06023">
    <property type="entry name" value="Csa1"/>
    <property type="match status" value="1"/>
</dbReference>
<dbReference type="InterPro" id="IPR011604">
    <property type="entry name" value="PDDEXK-like_dom_sf"/>
</dbReference>
<dbReference type="PIRSF" id="PIRSF009226">
    <property type="entry name" value="UCP009226"/>
    <property type="match status" value="1"/>
</dbReference>
<reference evidence="1 2" key="1">
    <citation type="submission" date="2018-06" db="EMBL/GenBank/DDBJ databases">
        <title>Extensive metabolic versatility and redundancy in microbially diverse, dynamic hydrothermal sediments.</title>
        <authorList>
            <person name="Dombrowski N."/>
            <person name="Teske A."/>
            <person name="Baker B.J."/>
        </authorList>
    </citation>
    <scope>NUCLEOTIDE SEQUENCE [LARGE SCALE GENOMIC DNA]</scope>
    <source>
        <strain evidence="1">B66_G16</strain>
    </source>
</reference>
<sequence length="308" mass="34620">MCIMVKFISHFCMYNTQRCKDMLNGLDLLKALRRLRIRSLNDPIEDEFRGWNYGSPPVKPKAYLGLAVSDLANRFCPSNRDLYLKYVEKVRAEPNQLMVNGKAYHEALMSAIRDVRSLVIKGVDGSRIIDVLLRKKLNFNVENAAKLYRFAVLQLAAEVDRGLSKANIQGVDAALSMLPQLVEVEVDGSPIGLSSHLRVDALSGNVLFEVKTGAKNEKHRLALAGYALAMECDREIPVDYALLVYVDPAPKTPRLSIVPVYISNELRQDFLELRDEVVDMIHSERDPGLANSCPSTCPFYRFCRGEVA</sequence>
<evidence type="ECO:0000313" key="1">
    <source>
        <dbReference type="EMBL" id="RLE48172.1"/>
    </source>
</evidence>
<gene>
    <name evidence="1" type="primary">cas4a</name>
    <name evidence="1" type="ORF">DRJ31_07765</name>
</gene>
<name>A0A497EM85_9CREN</name>
<evidence type="ECO:0000313" key="2">
    <source>
        <dbReference type="Proteomes" id="UP000278475"/>
    </source>
</evidence>
<comment type="caution">
    <text evidence="1">The sequence shown here is derived from an EMBL/GenBank/DDBJ whole genome shotgun (WGS) entry which is preliminary data.</text>
</comment>
<dbReference type="NCBIfam" id="TIGR01896">
    <property type="entry name" value="cas_AF1879"/>
    <property type="match status" value="1"/>
</dbReference>
<accession>A0A497EM85</accession>
<dbReference type="Gene3D" id="3.90.320.10">
    <property type="match status" value="1"/>
</dbReference>
<dbReference type="Proteomes" id="UP000278475">
    <property type="component" value="Unassembled WGS sequence"/>
</dbReference>
<dbReference type="AlphaFoldDB" id="A0A497EM85"/>
<dbReference type="EMBL" id="QMQV01000088">
    <property type="protein sequence ID" value="RLE48172.1"/>
    <property type="molecule type" value="Genomic_DNA"/>
</dbReference>
<dbReference type="InterPro" id="IPR009260">
    <property type="entry name" value="CRISPR-ass_Csa1"/>
</dbReference>